<dbReference type="Proteomes" id="UP001178508">
    <property type="component" value="Chromosome 17"/>
</dbReference>
<dbReference type="Gene3D" id="3.40.50.720">
    <property type="entry name" value="NAD(P)-binding Rossmann-like Domain"/>
    <property type="match status" value="1"/>
</dbReference>
<evidence type="ECO:0000256" key="3">
    <source>
        <dbReference type="ARBA" id="ARBA00023128"/>
    </source>
</evidence>
<evidence type="ECO:0000256" key="4">
    <source>
        <dbReference type="ARBA" id="ARBA00038261"/>
    </source>
</evidence>
<keyword evidence="7" id="KW-1185">Reference proteome</keyword>
<dbReference type="Pfam" id="PF00106">
    <property type="entry name" value="adh_short"/>
    <property type="match status" value="1"/>
</dbReference>
<dbReference type="PANTHER" id="PTHR44889">
    <property type="entry name" value="INACTIVE HYDROXYSTEROID DEHYDROGENASE-LIKE PROTEIN 1"/>
    <property type="match status" value="1"/>
</dbReference>
<evidence type="ECO:0000256" key="1">
    <source>
        <dbReference type="ARBA" id="ARBA00004173"/>
    </source>
</evidence>
<evidence type="ECO:0000313" key="7">
    <source>
        <dbReference type="Proteomes" id="UP001178508"/>
    </source>
</evidence>
<dbReference type="EMBL" id="OY660880">
    <property type="protein sequence ID" value="CAJ1077982.1"/>
    <property type="molecule type" value="Genomic_DNA"/>
</dbReference>
<sequence length="331" mass="36187">MAAVDSFQLLYRELSRSCSVYFETLALVGALYTASKAVILLRDCCMLVRVHFLPRMIPTKKLTQRFGDWAVIYGASEPLATAYAEELARHGVSIIFVTQDQTSIRDTAASLSHSYGVESIVVLADFSLDHAASKPIKEAIRGKDIGFLVNCLDESLASPQSLIEIPEQGLLDLVNKNVAVATLITRLVLPGMVERCRGAVVNLSSGACCRPFPGRVALTASTGYMDHFSRALHLEYSSKGIFVQSLVPFQIASSGRRPSSSSSSSSPPPPPQSTEGWFVPKPDVYARHAISTLGVSNRTTGYWPHTLQYGLMRCIPEWIWVLGSRVFISLS</sequence>
<dbReference type="PANTHER" id="PTHR44889:SF1">
    <property type="entry name" value="INACTIVE HYDROXYSTEROID DEHYDROGENASE-LIKE PROTEIN 1"/>
    <property type="match status" value="1"/>
</dbReference>
<dbReference type="AlphaFoldDB" id="A0AAV1GWH0"/>
<dbReference type="SUPFAM" id="SSF51735">
    <property type="entry name" value="NAD(P)-binding Rossmann-fold domains"/>
    <property type="match status" value="1"/>
</dbReference>
<comment type="subcellular location">
    <subcellularLocation>
        <location evidence="1">Mitochondrion</location>
    </subcellularLocation>
</comment>
<dbReference type="CDD" id="cd05356">
    <property type="entry name" value="17beta-HSD1_like_SDR_c"/>
    <property type="match status" value="1"/>
</dbReference>
<evidence type="ECO:0000313" key="6">
    <source>
        <dbReference type="EMBL" id="CAJ1077982.1"/>
    </source>
</evidence>
<comment type="similarity">
    <text evidence="4">Belongs to the short-chain dehydrogenases/reductases (SDR) family. 17-beta-HSD 3 subfamily.</text>
</comment>
<keyword evidence="3" id="KW-0496">Mitochondrion</keyword>
<feature type="compositionally biased region" description="Low complexity" evidence="5">
    <location>
        <begin position="254"/>
        <end position="265"/>
    </location>
</feature>
<dbReference type="InterPro" id="IPR036291">
    <property type="entry name" value="NAD(P)-bd_dom_sf"/>
</dbReference>
<dbReference type="PIRSF" id="PIRSF000126">
    <property type="entry name" value="11-beta-HSD1"/>
    <property type="match status" value="1"/>
</dbReference>
<proteinExistence type="inferred from homology"/>
<evidence type="ECO:0000256" key="5">
    <source>
        <dbReference type="SAM" id="MobiDB-lite"/>
    </source>
</evidence>
<gene>
    <name evidence="6" type="ORF">XNOV1_A040888</name>
</gene>
<accession>A0AAV1GWH0</accession>
<reference evidence="6" key="1">
    <citation type="submission" date="2023-08" db="EMBL/GenBank/DDBJ databases">
        <authorList>
            <person name="Alioto T."/>
            <person name="Alioto T."/>
            <person name="Gomez Garrido J."/>
        </authorList>
    </citation>
    <scope>NUCLEOTIDE SEQUENCE</scope>
</reference>
<organism evidence="6 7">
    <name type="scientific">Xyrichtys novacula</name>
    <name type="common">Pearly razorfish</name>
    <name type="synonym">Hemipteronotus novacula</name>
    <dbReference type="NCBI Taxonomy" id="13765"/>
    <lineage>
        <taxon>Eukaryota</taxon>
        <taxon>Metazoa</taxon>
        <taxon>Chordata</taxon>
        <taxon>Craniata</taxon>
        <taxon>Vertebrata</taxon>
        <taxon>Euteleostomi</taxon>
        <taxon>Actinopterygii</taxon>
        <taxon>Neopterygii</taxon>
        <taxon>Teleostei</taxon>
        <taxon>Neoteleostei</taxon>
        <taxon>Acanthomorphata</taxon>
        <taxon>Eupercaria</taxon>
        <taxon>Labriformes</taxon>
        <taxon>Labridae</taxon>
        <taxon>Xyrichtys</taxon>
    </lineage>
</organism>
<feature type="region of interest" description="Disordered" evidence="5">
    <location>
        <begin position="254"/>
        <end position="274"/>
    </location>
</feature>
<name>A0AAV1GWH0_XYRNO</name>
<dbReference type="GO" id="GO:0005739">
    <property type="term" value="C:mitochondrion"/>
    <property type="evidence" value="ECO:0007669"/>
    <property type="project" value="UniProtKB-SubCell"/>
</dbReference>
<evidence type="ECO:0000256" key="2">
    <source>
        <dbReference type="ARBA" id="ARBA00022857"/>
    </source>
</evidence>
<dbReference type="InterPro" id="IPR002347">
    <property type="entry name" value="SDR_fam"/>
</dbReference>
<dbReference type="InterPro" id="IPR052149">
    <property type="entry name" value="17-beta-HSD3-like"/>
</dbReference>
<keyword evidence="2" id="KW-0521">NADP</keyword>
<protein>
    <submittedName>
        <fullName evidence="6">Inactive hydroxysteroid dehydrogenase-like protein 1</fullName>
    </submittedName>
</protein>